<evidence type="ECO:0000259" key="1">
    <source>
        <dbReference type="SMART" id="SM00256"/>
    </source>
</evidence>
<dbReference type="Gramene" id="ERM96478">
    <property type="protein sequence ID" value="ERM96478"/>
    <property type="gene ID" value="AMTR_s00001p00258080"/>
</dbReference>
<dbReference type="OMA" id="LESMICC"/>
<dbReference type="Pfam" id="PF00646">
    <property type="entry name" value="F-box"/>
    <property type="match status" value="1"/>
</dbReference>
<dbReference type="InterPro" id="IPR001810">
    <property type="entry name" value="F-box_dom"/>
</dbReference>
<protein>
    <recommendedName>
        <fullName evidence="1">F-box domain-containing protein</fullName>
    </recommendedName>
</protein>
<dbReference type="AlphaFoldDB" id="W1NLQ6"/>
<dbReference type="InterPro" id="IPR032675">
    <property type="entry name" value="LRR_dom_sf"/>
</dbReference>
<dbReference type="InterPro" id="IPR053772">
    <property type="entry name" value="At1g61320/At1g61330-like"/>
</dbReference>
<dbReference type="Gene3D" id="3.80.10.10">
    <property type="entry name" value="Ribonuclease Inhibitor"/>
    <property type="match status" value="1"/>
</dbReference>
<accession>W1NLQ6</accession>
<evidence type="ECO:0000313" key="3">
    <source>
        <dbReference type="Proteomes" id="UP000017836"/>
    </source>
</evidence>
<dbReference type="SMART" id="SM00256">
    <property type="entry name" value="FBOX"/>
    <property type="match status" value="1"/>
</dbReference>
<organism evidence="2 3">
    <name type="scientific">Amborella trichopoda</name>
    <dbReference type="NCBI Taxonomy" id="13333"/>
    <lineage>
        <taxon>Eukaryota</taxon>
        <taxon>Viridiplantae</taxon>
        <taxon>Streptophyta</taxon>
        <taxon>Embryophyta</taxon>
        <taxon>Tracheophyta</taxon>
        <taxon>Spermatophyta</taxon>
        <taxon>Magnoliopsida</taxon>
        <taxon>Amborellales</taxon>
        <taxon>Amborellaceae</taxon>
        <taxon>Amborella</taxon>
    </lineage>
</organism>
<dbReference type="EMBL" id="KI397142">
    <property type="protein sequence ID" value="ERM96478.1"/>
    <property type="molecule type" value="Genomic_DNA"/>
</dbReference>
<sequence length="353" mass="40139">MKRSSKVDRISYLPIHILSCILSYLPVEEACGTSILSHQWKQIWSSMPVLDLEIDTFSEGVSDEAPSHRSEWGLVHDKDGPILRFQLLESMICCLLDLEQWIGILENMGTLEPDCILCCVTPYELPASLFSLTSLVSLELWRCEVEPPPAFQGFSFLKFLSLECVTVSNEMLESLVSNSKVLESLRVVNCYDLKIIKFDAPSLLSLYLQGEFHDLDVSVNSNLNNLAIYWLSHGVPSIRLQGLVKLESLCFNGWIPDVVMAEDDESRIHSCFSKSISSYFKPKPWLCCLKRLEMKARFIEEIQVAEFFLLNSPALQVLSLHIKLPKKEETKSKLMERWALIPKASPEATFILT</sequence>
<dbReference type="InterPro" id="IPR055411">
    <property type="entry name" value="LRR_FXL15/At3g58940/PEG3-like"/>
</dbReference>
<dbReference type="Proteomes" id="UP000017836">
    <property type="component" value="Unassembled WGS sequence"/>
</dbReference>
<dbReference type="Pfam" id="PF24758">
    <property type="entry name" value="LRR_At5g56370"/>
    <property type="match status" value="1"/>
</dbReference>
<dbReference type="InterPro" id="IPR036047">
    <property type="entry name" value="F-box-like_dom_sf"/>
</dbReference>
<name>W1NLQ6_AMBTC</name>
<dbReference type="HOGENOM" id="CLU_010721_0_1_1"/>
<keyword evidence="3" id="KW-1185">Reference proteome</keyword>
<evidence type="ECO:0000313" key="2">
    <source>
        <dbReference type="EMBL" id="ERM96478.1"/>
    </source>
</evidence>
<dbReference type="PANTHER" id="PTHR34145">
    <property type="entry name" value="OS02G0105600 PROTEIN"/>
    <property type="match status" value="1"/>
</dbReference>
<dbReference type="Gene3D" id="1.20.1280.50">
    <property type="match status" value="1"/>
</dbReference>
<reference evidence="3" key="1">
    <citation type="journal article" date="2013" name="Science">
        <title>The Amborella genome and the evolution of flowering plants.</title>
        <authorList>
            <consortium name="Amborella Genome Project"/>
        </authorList>
    </citation>
    <scope>NUCLEOTIDE SEQUENCE [LARGE SCALE GENOMIC DNA]</scope>
</reference>
<gene>
    <name evidence="2" type="ORF">AMTR_s00001p00258080</name>
</gene>
<feature type="domain" description="F-box" evidence="1">
    <location>
        <begin position="13"/>
        <end position="53"/>
    </location>
</feature>
<dbReference type="SUPFAM" id="SSF52047">
    <property type="entry name" value="RNI-like"/>
    <property type="match status" value="1"/>
</dbReference>
<proteinExistence type="predicted"/>
<dbReference type="SUPFAM" id="SSF81383">
    <property type="entry name" value="F-box domain"/>
    <property type="match status" value="1"/>
</dbReference>